<keyword evidence="3" id="KW-1185">Reference proteome</keyword>
<feature type="region of interest" description="Disordered" evidence="1">
    <location>
        <begin position="71"/>
        <end position="98"/>
    </location>
</feature>
<sequence length="106" mass="11783">MSVHGVMKVLDGSKLLLTDPFACKASGKRLEPTHDIEQFGQLAFADQANSSASVGQKLDQALRSENLESFPQRRTRNTEAFTEQPLRNPGTSRQFAFHDVVAHSRQ</sequence>
<dbReference type="Proteomes" id="UP001055108">
    <property type="component" value="Unassembled WGS sequence"/>
</dbReference>
<evidence type="ECO:0000313" key="3">
    <source>
        <dbReference type="Proteomes" id="UP001055108"/>
    </source>
</evidence>
<gene>
    <name evidence="2" type="ORF">NBEOAGPD_2482</name>
</gene>
<dbReference type="AlphaFoldDB" id="A0AA37HQU1"/>
<comment type="caution">
    <text evidence="2">The sequence shown here is derived from an EMBL/GenBank/DDBJ whole genome shotgun (WGS) entry which is preliminary data.</text>
</comment>
<accession>A0AA37HQU1</accession>
<evidence type="ECO:0000256" key="1">
    <source>
        <dbReference type="SAM" id="MobiDB-lite"/>
    </source>
</evidence>
<organism evidence="2 3">
    <name type="scientific">Methylobacterium gregans</name>
    <dbReference type="NCBI Taxonomy" id="374424"/>
    <lineage>
        <taxon>Bacteria</taxon>
        <taxon>Pseudomonadati</taxon>
        <taxon>Pseudomonadota</taxon>
        <taxon>Alphaproteobacteria</taxon>
        <taxon>Hyphomicrobiales</taxon>
        <taxon>Methylobacteriaceae</taxon>
        <taxon>Methylobacterium</taxon>
    </lineage>
</organism>
<name>A0AA37HQU1_9HYPH</name>
<dbReference type="EMBL" id="BPQM01000059">
    <property type="protein sequence ID" value="GJD79258.1"/>
    <property type="molecule type" value="Genomic_DNA"/>
</dbReference>
<evidence type="ECO:0000313" key="2">
    <source>
        <dbReference type="EMBL" id="GJD79258.1"/>
    </source>
</evidence>
<reference evidence="2" key="1">
    <citation type="journal article" date="2016" name="Front. Microbiol.">
        <title>Genome Sequence of the Piezophilic, Mesophilic Sulfate-Reducing Bacterium Desulfovibrio indicus J2T.</title>
        <authorList>
            <person name="Cao J."/>
            <person name="Maignien L."/>
            <person name="Shao Z."/>
            <person name="Alain K."/>
            <person name="Jebbar M."/>
        </authorList>
    </citation>
    <scope>NUCLEOTIDE SEQUENCE</scope>
    <source>
        <strain evidence="2">NBRC 103626</strain>
    </source>
</reference>
<proteinExistence type="predicted"/>
<protein>
    <submittedName>
        <fullName evidence="2">Uncharacterized protein</fullName>
    </submittedName>
</protein>
<reference evidence="2" key="2">
    <citation type="submission" date="2021-08" db="EMBL/GenBank/DDBJ databases">
        <authorList>
            <person name="Tani A."/>
            <person name="Ola A."/>
            <person name="Ogura Y."/>
            <person name="Katsura K."/>
            <person name="Hayashi T."/>
        </authorList>
    </citation>
    <scope>NUCLEOTIDE SEQUENCE</scope>
    <source>
        <strain evidence="2">NBRC 103626</strain>
    </source>
</reference>